<accession>A0AAD4DY78</accession>
<protein>
    <submittedName>
        <fullName evidence="1">Uncharacterized protein</fullName>
    </submittedName>
</protein>
<dbReference type="GeneID" id="64664151"/>
<dbReference type="RefSeq" id="XP_041221651.1">
    <property type="nucleotide sequence ID" value="XM_041369853.1"/>
</dbReference>
<sequence length="230" mass="25819">MDVRGDAARLESGDICNVEFSYPSQTRTIDMRGDKIQLDSEQKAQTYEVRTIILTAAISGSSGVHVYPKQKASTCEVDTIVKTFRNYSTARSSAAEVQFSPVLGPNFPNAKPNHRFGLAVWSNPGPNVTERVREVRFAFEPGSTKLADDGLELHHERHAQTPSACQQLLTWLRGVRTTDESRRREEDEEISRRRWDGALGDLCKVLGREESAYPSRQGKFKEAAYLVLMV</sequence>
<reference evidence="1" key="1">
    <citation type="journal article" date="2020" name="New Phytol.">
        <title>Comparative genomics reveals dynamic genome evolution in host specialist ectomycorrhizal fungi.</title>
        <authorList>
            <person name="Lofgren L.A."/>
            <person name="Nguyen N.H."/>
            <person name="Vilgalys R."/>
            <person name="Ruytinx J."/>
            <person name="Liao H.L."/>
            <person name="Branco S."/>
            <person name="Kuo A."/>
            <person name="LaButti K."/>
            <person name="Lipzen A."/>
            <person name="Andreopoulos W."/>
            <person name="Pangilinan J."/>
            <person name="Riley R."/>
            <person name="Hundley H."/>
            <person name="Na H."/>
            <person name="Barry K."/>
            <person name="Grigoriev I.V."/>
            <person name="Stajich J.E."/>
            <person name="Kennedy P.G."/>
        </authorList>
    </citation>
    <scope>NUCLEOTIDE SEQUENCE</scope>
    <source>
        <strain evidence="1">FC203</strain>
    </source>
</reference>
<proteinExistence type="predicted"/>
<dbReference type="AlphaFoldDB" id="A0AAD4DY78"/>
<organism evidence="1 2">
    <name type="scientific">Suillus fuscotomentosus</name>
    <dbReference type="NCBI Taxonomy" id="1912939"/>
    <lineage>
        <taxon>Eukaryota</taxon>
        <taxon>Fungi</taxon>
        <taxon>Dikarya</taxon>
        <taxon>Basidiomycota</taxon>
        <taxon>Agaricomycotina</taxon>
        <taxon>Agaricomycetes</taxon>
        <taxon>Agaricomycetidae</taxon>
        <taxon>Boletales</taxon>
        <taxon>Suillineae</taxon>
        <taxon>Suillaceae</taxon>
        <taxon>Suillus</taxon>
    </lineage>
</organism>
<name>A0AAD4DY78_9AGAM</name>
<comment type="caution">
    <text evidence="1">The sequence shown here is derived from an EMBL/GenBank/DDBJ whole genome shotgun (WGS) entry which is preliminary data.</text>
</comment>
<evidence type="ECO:0000313" key="1">
    <source>
        <dbReference type="EMBL" id="KAG1896075.1"/>
    </source>
</evidence>
<gene>
    <name evidence="1" type="ORF">F5891DRAFT_1248414</name>
</gene>
<dbReference type="Proteomes" id="UP001195769">
    <property type="component" value="Unassembled WGS sequence"/>
</dbReference>
<evidence type="ECO:0000313" key="2">
    <source>
        <dbReference type="Proteomes" id="UP001195769"/>
    </source>
</evidence>
<dbReference type="EMBL" id="JABBWK010000059">
    <property type="protein sequence ID" value="KAG1896075.1"/>
    <property type="molecule type" value="Genomic_DNA"/>
</dbReference>
<keyword evidence="2" id="KW-1185">Reference proteome</keyword>